<keyword evidence="3" id="KW-0336">GPI-anchor</keyword>
<feature type="domain" description="NodB homology" evidence="10">
    <location>
        <begin position="44"/>
        <end position="168"/>
    </location>
</feature>
<evidence type="ECO:0000256" key="9">
    <source>
        <dbReference type="SAM" id="SignalP"/>
    </source>
</evidence>
<comment type="cofactor">
    <cofactor evidence="1">
        <name>Co(2+)</name>
        <dbReference type="ChEBI" id="CHEBI:48828"/>
    </cofactor>
</comment>
<evidence type="ECO:0000313" key="11">
    <source>
        <dbReference type="EMBL" id="SPO36687.1"/>
    </source>
</evidence>
<gene>
    <name evidence="11" type="ORF">PSFLO_02158</name>
</gene>
<evidence type="ECO:0000256" key="5">
    <source>
        <dbReference type="ARBA" id="ARBA00022729"/>
    </source>
</evidence>
<evidence type="ECO:0000313" key="12">
    <source>
        <dbReference type="Proteomes" id="UP000323386"/>
    </source>
</evidence>
<evidence type="ECO:0000259" key="10">
    <source>
        <dbReference type="Pfam" id="PF01522"/>
    </source>
</evidence>
<keyword evidence="3" id="KW-0472">Membrane</keyword>
<keyword evidence="4" id="KW-0479">Metal-binding</keyword>
<sequence>MRLTSTFAALLGATLCCAGVSLAGPVASRDEPVAFHINCTTRSERPVFSIALDDGIRSTEYHESVISTFERRGHVPMFFVNGDFFGCILPYRDEIRSTLEQGRALYGSHGWAHPHALEIPLEEWERDVELLELAYVAMGLGRPRVYRFPFGEHNDEHLVRLRQRGYVAAVQWNQDSRDWAGLSKADVEAKLLDDFAAPDQPRNLLWLNHEVQDLDAKEGLLDWEFDQMAQQGKDYVDIRQCIGVHGPLFAKPTRKQRELAKQLDTNDCKAFAAAYDQLPGPRGRKSL</sequence>
<evidence type="ECO:0000256" key="2">
    <source>
        <dbReference type="ARBA" id="ARBA00004609"/>
    </source>
</evidence>
<comment type="subcellular location">
    <subcellularLocation>
        <location evidence="2">Cell membrane</location>
        <topology evidence="2">Lipid-anchor</topology>
        <topology evidence="2">GPI-anchor</topology>
    </subcellularLocation>
</comment>
<name>A0A5C3EZ38_9BASI</name>
<reference evidence="11 12" key="1">
    <citation type="submission" date="2018-03" db="EMBL/GenBank/DDBJ databases">
        <authorList>
            <person name="Guldener U."/>
        </authorList>
    </citation>
    <scope>NUCLEOTIDE SEQUENCE [LARGE SCALE GENOMIC DNA]</scope>
    <source>
        <strain evidence="11 12">DAOM196992</strain>
    </source>
</reference>
<dbReference type="EMBL" id="OOIP01000005">
    <property type="protein sequence ID" value="SPO36687.1"/>
    <property type="molecule type" value="Genomic_DNA"/>
</dbReference>
<dbReference type="GO" id="GO:0046872">
    <property type="term" value="F:metal ion binding"/>
    <property type="evidence" value="ECO:0007669"/>
    <property type="project" value="UniProtKB-KW"/>
</dbReference>
<dbReference type="PANTHER" id="PTHR46471">
    <property type="entry name" value="CHITIN DEACETYLASE"/>
    <property type="match status" value="1"/>
</dbReference>
<dbReference type="Pfam" id="PF01522">
    <property type="entry name" value="Polysacc_deac_1"/>
    <property type="match status" value="1"/>
</dbReference>
<keyword evidence="7" id="KW-0119">Carbohydrate metabolism</keyword>
<dbReference type="GO" id="GO:0016810">
    <property type="term" value="F:hydrolase activity, acting on carbon-nitrogen (but not peptide) bonds"/>
    <property type="evidence" value="ECO:0007669"/>
    <property type="project" value="InterPro"/>
</dbReference>
<dbReference type="GO" id="GO:0005975">
    <property type="term" value="P:carbohydrate metabolic process"/>
    <property type="evidence" value="ECO:0007669"/>
    <property type="project" value="InterPro"/>
</dbReference>
<evidence type="ECO:0000256" key="3">
    <source>
        <dbReference type="ARBA" id="ARBA00022622"/>
    </source>
</evidence>
<organism evidence="11 12">
    <name type="scientific">Pseudozyma flocculosa</name>
    <dbReference type="NCBI Taxonomy" id="84751"/>
    <lineage>
        <taxon>Eukaryota</taxon>
        <taxon>Fungi</taxon>
        <taxon>Dikarya</taxon>
        <taxon>Basidiomycota</taxon>
        <taxon>Ustilaginomycotina</taxon>
        <taxon>Ustilaginomycetes</taxon>
        <taxon>Ustilaginales</taxon>
        <taxon>Ustilaginaceae</taxon>
        <taxon>Pseudozyma</taxon>
    </lineage>
</organism>
<dbReference type="Gene3D" id="3.20.20.370">
    <property type="entry name" value="Glycoside hydrolase/deacetylase"/>
    <property type="match status" value="1"/>
</dbReference>
<keyword evidence="12" id="KW-1185">Reference proteome</keyword>
<evidence type="ECO:0000256" key="6">
    <source>
        <dbReference type="ARBA" id="ARBA00022801"/>
    </source>
</evidence>
<keyword evidence="3" id="KW-0325">Glycoprotein</keyword>
<dbReference type="AlphaFoldDB" id="A0A5C3EZ38"/>
<feature type="chain" id="PRO_5023093789" description="NodB homology domain-containing protein" evidence="9">
    <location>
        <begin position="24"/>
        <end position="287"/>
    </location>
</feature>
<keyword evidence="5 9" id="KW-0732">Signal</keyword>
<dbReference type="GO" id="GO:0005886">
    <property type="term" value="C:plasma membrane"/>
    <property type="evidence" value="ECO:0007669"/>
    <property type="project" value="UniProtKB-SubCell"/>
</dbReference>
<dbReference type="InterPro" id="IPR002509">
    <property type="entry name" value="NODB_dom"/>
</dbReference>
<protein>
    <recommendedName>
        <fullName evidence="10">NodB homology domain-containing protein</fullName>
    </recommendedName>
</protein>
<accession>A0A5C3EZ38</accession>
<dbReference type="OrthoDB" id="2125469at2759"/>
<keyword evidence="8" id="KW-0449">Lipoprotein</keyword>
<dbReference type="GO" id="GO:0098552">
    <property type="term" value="C:side of membrane"/>
    <property type="evidence" value="ECO:0007669"/>
    <property type="project" value="UniProtKB-KW"/>
</dbReference>
<evidence type="ECO:0000256" key="7">
    <source>
        <dbReference type="ARBA" id="ARBA00023277"/>
    </source>
</evidence>
<feature type="signal peptide" evidence="9">
    <location>
        <begin position="1"/>
        <end position="23"/>
    </location>
</feature>
<evidence type="ECO:0000256" key="1">
    <source>
        <dbReference type="ARBA" id="ARBA00001941"/>
    </source>
</evidence>
<evidence type="ECO:0000256" key="8">
    <source>
        <dbReference type="ARBA" id="ARBA00023288"/>
    </source>
</evidence>
<evidence type="ECO:0000256" key="4">
    <source>
        <dbReference type="ARBA" id="ARBA00022723"/>
    </source>
</evidence>
<dbReference type="Proteomes" id="UP000323386">
    <property type="component" value="Unassembled WGS sequence"/>
</dbReference>
<proteinExistence type="predicted"/>
<dbReference type="SUPFAM" id="SSF88713">
    <property type="entry name" value="Glycoside hydrolase/deacetylase"/>
    <property type="match status" value="1"/>
</dbReference>
<dbReference type="PANTHER" id="PTHR46471:SF2">
    <property type="entry name" value="CHITIN DEACETYLASE-RELATED"/>
    <property type="match status" value="1"/>
</dbReference>
<keyword evidence="6" id="KW-0378">Hydrolase</keyword>
<dbReference type="InterPro" id="IPR011330">
    <property type="entry name" value="Glyco_hydro/deAcase_b/a-brl"/>
</dbReference>